<accession>A0A2T9WKJ3</accession>
<gene>
    <name evidence="1" type="ORF">DDW03_001150</name>
    <name evidence="2" type="ORF">DDW03_02700</name>
</gene>
<proteinExistence type="predicted"/>
<protein>
    <submittedName>
        <fullName evidence="2">AAA family ATPase</fullName>
    </submittedName>
</protein>
<reference evidence="2" key="2">
    <citation type="submission" date="2017-05" db="EMBL/GenBank/DDBJ databases">
        <authorList>
            <person name="Song R."/>
            <person name="Chenine A.L."/>
            <person name="Ruprecht R.M."/>
        </authorList>
    </citation>
    <scope>NUCLEOTIDE SEQUENCE</scope>
    <source>
        <strain evidence="2">SCGC AB-777_F03</strain>
    </source>
</reference>
<feature type="non-terminal residue" evidence="2">
    <location>
        <position position="1"/>
    </location>
</feature>
<dbReference type="AlphaFoldDB" id="A0A2T9WKJ3"/>
<evidence type="ECO:0000313" key="2">
    <source>
        <dbReference type="EMBL" id="PVU68344.1"/>
    </source>
</evidence>
<dbReference type="EMBL" id="QEFP01000017">
    <property type="protein sequence ID" value="PVU68344.1"/>
    <property type="molecule type" value="Genomic_DNA"/>
</dbReference>
<comment type="caution">
    <text evidence="2">The sequence shown here is derived from an EMBL/GenBank/DDBJ whole genome shotgun (WGS) entry which is preliminary data.</text>
</comment>
<organism evidence="2">
    <name type="scientific">Nanobsidianus stetteri</name>
    <dbReference type="NCBI Taxonomy" id="1294122"/>
    <lineage>
        <taxon>Archaea</taxon>
        <taxon>Nanobdellota</taxon>
        <taxon>Candidatus Nanoarchaeia</taxon>
        <taxon>Nanoarchaeales</taxon>
        <taxon>Nanopusillaceae</taxon>
        <taxon>Candidatus Nanobsidianus</taxon>
    </lineage>
</organism>
<reference evidence="1" key="3">
    <citation type="submission" date="2017-05" db="EMBL/GenBank/DDBJ databases">
        <authorList>
            <person name="Munson-Mcgee J.H."/>
        </authorList>
    </citation>
    <scope>NUCLEOTIDE SEQUENCE</scope>
    <source>
        <strain evidence="1">SCGC AB-777_F03</strain>
    </source>
</reference>
<reference evidence="2" key="1">
    <citation type="journal article" date="2015" name="Appl. Environ. Microbiol.">
        <title>Nanoarchaeota, Their Sulfolobales Host, and Nanoarchaeota Virus Distribution across Yellowstone National Park Hot Springs.</title>
        <authorList>
            <person name="Munson-McGee J.H."/>
            <person name="Field E.K."/>
            <person name="Bateson M."/>
            <person name="Rooney C."/>
            <person name="Stepanauskas R."/>
            <person name="Young M.J."/>
        </authorList>
    </citation>
    <scope>NUCLEOTIDE SEQUENCE [LARGE SCALE GENOMIC DNA]</scope>
    <source>
        <strain evidence="2">SCGC AB-777_F03</strain>
    </source>
</reference>
<sequence>HLHLKYHIQHCKSLQKAYHHLQKIHRLINSGLNIPVLMAIPTDAYSKVSDLAIRRRLDESRISLDNALTSDDIKEIVEAYCKDLSDILYPIVLSLWNGKEINTVSSILQYIRSEIDKAESFCKENIGCIREKIKESYTLKDVAEDSRSLEKMMRESLISLAKEFNISYVHPRGKRVEVKGKTLTVGLFFIKDGLAYAGLVKLFNGKEFERDQEIELLSYIDKIEHEKKEYKVALKFLVTNVRLNINGVETMELPTLEAVRIIRGDSMLLEERLRSLLNSVSPDKKEEVVV</sequence>
<reference evidence="1" key="4">
    <citation type="submission" date="2021-11" db="EMBL/GenBank/DDBJ databases">
        <authorList>
            <person name="Munson-Mcgee J."/>
            <person name="Field E."/>
            <person name="Bateson M."/>
            <person name="Rooney C."/>
            <person name="Stepanauskas R."/>
            <person name="Young M."/>
        </authorList>
    </citation>
    <scope>NUCLEOTIDE SEQUENCE</scope>
    <source>
        <strain evidence="1">SCGC AB-777_F03</strain>
    </source>
</reference>
<dbReference type="EMBL" id="QEFP02000005">
    <property type="protein sequence ID" value="MCC5447007.1"/>
    <property type="molecule type" value="Genomic_DNA"/>
</dbReference>
<name>A0A2T9WKJ3_NANST</name>
<evidence type="ECO:0000313" key="1">
    <source>
        <dbReference type="EMBL" id="MCC5447007.1"/>
    </source>
</evidence>
<dbReference type="Proteomes" id="UP000245509">
    <property type="component" value="Unassembled WGS sequence"/>
</dbReference>